<organism evidence="2 3">
    <name type="scientific">Halopelagius longus</name>
    <dbReference type="NCBI Taxonomy" id="1236180"/>
    <lineage>
        <taxon>Archaea</taxon>
        <taxon>Methanobacteriati</taxon>
        <taxon>Methanobacteriota</taxon>
        <taxon>Stenosarchaea group</taxon>
        <taxon>Halobacteria</taxon>
        <taxon>Halobacteriales</taxon>
        <taxon>Haloferacaceae</taxon>
    </lineage>
</organism>
<evidence type="ECO:0000313" key="3">
    <source>
        <dbReference type="Proteomes" id="UP000199289"/>
    </source>
</evidence>
<evidence type="ECO:0000259" key="1">
    <source>
        <dbReference type="Pfam" id="PF18545"/>
    </source>
</evidence>
<dbReference type="Proteomes" id="UP000199289">
    <property type="component" value="Unassembled WGS sequence"/>
</dbReference>
<reference evidence="3" key="1">
    <citation type="submission" date="2016-10" db="EMBL/GenBank/DDBJ databases">
        <authorList>
            <person name="Varghese N."/>
            <person name="Submissions S."/>
        </authorList>
    </citation>
    <scope>NUCLEOTIDE SEQUENCE [LARGE SCALE GENOMIC DNA]</scope>
    <source>
        <strain evidence="3">CGMCC 1.12397</strain>
    </source>
</reference>
<name>A0A1H0XSD3_9EURY</name>
<evidence type="ECO:0000313" key="2">
    <source>
        <dbReference type="EMBL" id="SDQ05838.1"/>
    </source>
</evidence>
<dbReference type="AlphaFoldDB" id="A0A1H0XSD3"/>
<feature type="domain" description="Halobacterial output" evidence="1">
    <location>
        <begin position="29"/>
        <end position="95"/>
    </location>
</feature>
<accession>A0A1H0XSD3</accession>
<dbReference type="EMBL" id="FNKQ01000001">
    <property type="protein sequence ID" value="SDQ05838.1"/>
    <property type="molecule type" value="Genomic_DNA"/>
</dbReference>
<protein>
    <recommendedName>
        <fullName evidence="1">Halobacterial output domain-containing protein</fullName>
    </recommendedName>
</protein>
<dbReference type="Pfam" id="PF18545">
    <property type="entry name" value="HalOD1"/>
    <property type="match status" value="1"/>
</dbReference>
<sequence length="100" mass="11113">MCVDWVHICEMDNLSDSDGTRRRLDTDAEDAGVEVVKAVADLEGVHPTELTTAYDCVDGVLDHLFSNPPSPEARMRVQFHYEGYRIAVEQNGNATFAKAE</sequence>
<dbReference type="InterPro" id="IPR040624">
    <property type="entry name" value="HalOD1"/>
</dbReference>
<gene>
    <name evidence="2" type="ORF">SAMN05216278_0149</name>
</gene>
<proteinExistence type="predicted"/>